<evidence type="ECO:0008006" key="4">
    <source>
        <dbReference type="Google" id="ProtNLM"/>
    </source>
</evidence>
<feature type="transmembrane region" description="Helical" evidence="1">
    <location>
        <begin position="153"/>
        <end position="174"/>
    </location>
</feature>
<protein>
    <recommendedName>
        <fullName evidence="4">Beta-carotene 15,15'-monooxygenase</fullName>
    </recommendedName>
</protein>
<reference evidence="2 3" key="1">
    <citation type="submission" date="2007-04" db="EMBL/GenBank/DDBJ databases">
        <authorList>
            <person name="Fulton L."/>
            <person name="Clifton S."/>
            <person name="Fulton B."/>
            <person name="Xu J."/>
            <person name="Minx P."/>
            <person name="Pepin K.H."/>
            <person name="Johnson M."/>
            <person name="Thiruvilangam P."/>
            <person name="Bhonagiri V."/>
            <person name="Nash W.E."/>
            <person name="Mardis E.R."/>
            <person name="Wilson R.K."/>
        </authorList>
    </citation>
    <scope>NUCLEOTIDE SEQUENCE [LARGE SCALE GENOMIC DNA]</scope>
    <source>
        <strain evidence="2 3">ATCC 29799</strain>
    </source>
</reference>
<dbReference type="AlphaFoldDB" id="A6NSJ6"/>
<evidence type="ECO:0000313" key="2">
    <source>
        <dbReference type="EMBL" id="EDN00953.1"/>
    </source>
</evidence>
<dbReference type="EMBL" id="AAXG02000008">
    <property type="protein sequence ID" value="EDN00953.1"/>
    <property type="molecule type" value="Genomic_DNA"/>
</dbReference>
<proteinExistence type="predicted"/>
<keyword evidence="1" id="KW-1133">Transmembrane helix</keyword>
<evidence type="ECO:0000313" key="3">
    <source>
        <dbReference type="Proteomes" id="UP000003639"/>
    </source>
</evidence>
<dbReference type="STRING" id="411467.BACCAP_01175"/>
<accession>A6NSJ6</accession>
<dbReference type="eggNOG" id="ENOG502ZE6N">
    <property type="taxonomic scope" value="Bacteria"/>
</dbReference>
<dbReference type="Proteomes" id="UP000003639">
    <property type="component" value="Unassembled WGS sequence"/>
</dbReference>
<organism evidence="2 3">
    <name type="scientific">Pseudoflavonifractor capillosus ATCC 29799</name>
    <dbReference type="NCBI Taxonomy" id="411467"/>
    <lineage>
        <taxon>Bacteria</taxon>
        <taxon>Bacillati</taxon>
        <taxon>Bacillota</taxon>
        <taxon>Clostridia</taxon>
        <taxon>Eubacteriales</taxon>
        <taxon>Oscillospiraceae</taxon>
        <taxon>Pseudoflavonifractor</taxon>
    </lineage>
</organism>
<feature type="transmembrane region" description="Helical" evidence="1">
    <location>
        <begin position="244"/>
        <end position="267"/>
    </location>
</feature>
<evidence type="ECO:0000256" key="1">
    <source>
        <dbReference type="SAM" id="Phobius"/>
    </source>
</evidence>
<keyword evidence="1" id="KW-0472">Membrane</keyword>
<comment type="caution">
    <text evidence="2">The sequence shown here is derived from an EMBL/GenBank/DDBJ whole genome shotgun (WGS) entry which is preliminary data.</text>
</comment>
<keyword evidence="3" id="KW-1185">Reference proteome</keyword>
<feature type="transmembrane region" description="Helical" evidence="1">
    <location>
        <begin position="25"/>
        <end position="46"/>
    </location>
</feature>
<reference evidence="2 3" key="2">
    <citation type="submission" date="2007-06" db="EMBL/GenBank/DDBJ databases">
        <title>Draft genome sequence of Pseudoflavonifractor capillosus ATCC 29799.</title>
        <authorList>
            <person name="Sudarsanam P."/>
            <person name="Ley R."/>
            <person name="Guruge J."/>
            <person name="Turnbaugh P.J."/>
            <person name="Mahowald M."/>
            <person name="Liep D."/>
            <person name="Gordon J."/>
        </authorList>
    </citation>
    <scope>NUCLEOTIDE SEQUENCE [LARGE SCALE GENOMIC DNA]</scope>
    <source>
        <strain evidence="2 3">ATCC 29799</strain>
    </source>
</reference>
<gene>
    <name evidence="2" type="ORF">BACCAP_01175</name>
</gene>
<name>A6NSJ6_9FIRM</name>
<sequence>MIVAAQATVFRRKETLMRENNKIKVLMVVVPLIIAFFSVFVVSGIASSVEFHAGSIAALDEKQTTVLELTAASTAASAAITLLPGDTATPIAEKLADLSSGFLVVLCAIYLEKYLLTLTGFAAFNFLIPISCVLYAANVFLKRDGIRTIAKKLFIFGIAIVLVIPVSVQVSNLIEDTYQASIEATIESAKQTTGEVENSTEELTGESEKGFLEGLISKITDGISNVASGISEKVGDMINSFIEALAVLLVTSCVIPILVMLLFVWLVKITFSVSLPVSYTGAVKGVRGAFRRDDKEDSQS</sequence>
<keyword evidence="1" id="KW-0812">Transmembrane</keyword>
<feature type="transmembrane region" description="Helical" evidence="1">
    <location>
        <begin position="117"/>
        <end position="141"/>
    </location>
</feature>